<comment type="caution">
    <text evidence="2">The sequence shown here is derived from an EMBL/GenBank/DDBJ whole genome shotgun (WGS) entry which is preliminary data.</text>
</comment>
<evidence type="ECO:0000313" key="3">
    <source>
        <dbReference type="Proteomes" id="UP000614200"/>
    </source>
</evidence>
<evidence type="ECO:0000256" key="1">
    <source>
        <dbReference type="SAM" id="Phobius"/>
    </source>
</evidence>
<evidence type="ECO:0008006" key="4">
    <source>
        <dbReference type="Google" id="ProtNLM"/>
    </source>
</evidence>
<dbReference type="EMBL" id="JADKNH010000001">
    <property type="protein sequence ID" value="MBF4691948.1"/>
    <property type="molecule type" value="Genomic_DNA"/>
</dbReference>
<dbReference type="Proteomes" id="UP000614200">
    <property type="component" value="Unassembled WGS sequence"/>
</dbReference>
<name>A0ABR9ZNA5_9FIRM</name>
<gene>
    <name evidence="2" type="ORF">ISU02_02405</name>
</gene>
<proteinExistence type="predicted"/>
<keyword evidence="1" id="KW-0472">Membrane</keyword>
<protein>
    <recommendedName>
        <fullName evidence="4">DUF4825 domain-containing protein</fullName>
    </recommendedName>
</protein>
<sequence>MNKKVIVMTIACIAIIFLFYSSIQVILQGSPEITYEVLKYEELPEEVLARLDLLDFDPFENDAANLTFKIRTGKDTYIFLKPPKGFTVKVLEVRIDEIWFNTLEYKYTNYGEEGIDSKSAMRIIKINNYLGGITGIFSSGE</sequence>
<keyword evidence="3" id="KW-1185">Reference proteome</keyword>
<keyword evidence="1" id="KW-1133">Transmembrane helix</keyword>
<evidence type="ECO:0000313" key="2">
    <source>
        <dbReference type="EMBL" id="MBF4691948.1"/>
    </source>
</evidence>
<reference evidence="2 3" key="1">
    <citation type="submission" date="2020-11" db="EMBL/GenBank/DDBJ databases">
        <title>Fusibacter basophilias sp. nov.</title>
        <authorList>
            <person name="Qiu D."/>
        </authorList>
    </citation>
    <scope>NUCLEOTIDE SEQUENCE [LARGE SCALE GENOMIC DNA]</scope>
    <source>
        <strain evidence="2 3">Q10-2</strain>
    </source>
</reference>
<accession>A0ABR9ZNA5</accession>
<keyword evidence="1" id="KW-0812">Transmembrane</keyword>
<organism evidence="2 3">
    <name type="scientific">Fusibacter ferrireducens</name>
    <dbReference type="NCBI Taxonomy" id="2785058"/>
    <lineage>
        <taxon>Bacteria</taxon>
        <taxon>Bacillati</taxon>
        <taxon>Bacillota</taxon>
        <taxon>Clostridia</taxon>
        <taxon>Eubacteriales</taxon>
        <taxon>Eubacteriales Family XII. Incertae Sedis</taxon>
        <taxon>Fusibacter</taxon>
    </lineage>
</organism>
<feature type="transmembrane region" description="Helical" evidence="1">
    <location>
        <begin position="6"/>
        <end position="27"/>
    </location>
</feature>
<dbReference type="RefSeq" id="WP_194700177.1">
    <property type="nucleotide sequence ID" value="NZ_JADKNH010000001.1"/>
</dbReference>